<proteinExistence type="predicted"/>
<evidence type="ECO:0000313" key="1">
    <source>
        <dbReference type="EMBL" id="KDM91092.1"/>
    </source>
</evidence>
<reference evidence="1 2" key="1">
    <citation type="submission" date="2014-04" db="EMBL/GenBank/DDBJ databases">
        <title>Draft genome sequence of Photobacterium halotolerans S2753: a solonamide, ngercheumicin and holomycin producer.</title>
        <authorList>
            <person name="Machado H.R."/>
            <person name="Gram L."/>
        </authorList>
    </citation>
    <scope>NUCLEOTIDE SEQUENCE [LARGE SCALE GENOMIC DNA]</scope>
    <source>
        <strain evidence="1 2">S2753</strain>
    </source>
</reference>
<gene>
    <name evidence="1" type="ORF">EA58_13135</name>
</gene>
<name>A0A066RTS4_9GAMM</name>
<organism evidence="1 2">
    <name type="scientific">Photobacterium galatheae</name>
    <dbReference type="NCBI Taxonomy" id="1654360"/>
    <lineage>
        <taxon>Bacteria</taxon>
        <taxon>Pseudomonadati</taxon>
        <taxon>Pseudomonadota</taxon>
        <taxon>Gammaproteobacteria</taxon>
        <taxon>Vibrionales</taxon>
        <taxon>Vibrionaceae</taxon>
        <taxon>Photobacterium</taxon>
    </lineage>
</organism>
<sequence length="59" mass="6862">MDRHFNSVNASSSATHQAMISFEDFWGRKLEVPVMLEIYPPSKLKDENEVKYFGQVVTR</sequence>
<protein>
    <submittedName>
        <fullName evidence="1">Uncharacterized protein</fullName>
    </submittedName>
</protein>
<dbReference type="EMBL" id="JMIB01000026">
    <property type="protein sequence ID" value="KDM91092.1"/>
    <property type="molecule type" value="Genomic_DNA"/>
</dbReference>
<keyword evidence="2" id="KW-1185">Reference proteome</keyword>
<evidence type="ECO:0000313" key="2">
    <source>
        <dbReference type="Proteomes" id="UP000027192"/>
    </source>
</evidence>
<accession>A0A066RTS4</accession>
<dbReference type="AlphaFoldDB" id="A0A066RTS4"/>
<dbReference type="Proteomes" id="UP000027192">
    <property type="component" value="Unassembled WGS sequence"/>
</dbReference>
<comment type="caution">
    <text evidence="1">The sequence shown here is derived from an EMBL/GenBank/DDBJ whole genome shotgun (WGS) entry which is preliminary data.</text>
</comment>